<dbReference type="Proteomes" id="UP000588098">
    <property type="component" value="Unassembled WGS sequence"/>
</dbReference>
<evidence type="ECO:0000256" key="1">
    <source>
        <dbReference type="ARBA" id="ARBA00023136"/>
    </source>
</evidence>
<dbReference type="GO" id="GO:0012505">
    <property type="term" value="C:endomembrane system"/>
    <property type="evidence" value="ECO:0007669"/>
    <property type="project" value="UniProtKB-SubCell"/>
</dbReference>
<evidence type="ECO:0000256" key="2">
    <source>
        <dbReference type="ARBA" id="ARBA00029433"/>
    </source>
</evidence>
<organism evidence="3 4">
    <name type="scientific">Streptomyces zagrosensis</name>
    <dbReference type="NCBI Taxonomy" id="1042984"/>
    <lineage>
        <taxon>Bacteria</taxon>
        <taxon>Bacillati</taxon>
        <taxon>Actinomycetota</taxon>
        <taxon>Actinomycetes</taxon>
        <taxon>Kitasatosporales</taxon>
        <taxon>Streptomycetaceae</taxon>
        <taxon>Streptomyces</taxon>
    </lineage>
</organism>
<reference evidence="3 4" key="1">
    <citation type="submission" date="2020-08" db="EMBL/GenBank/DDBJ databases">
        <title>Genomic Encyclopedia of Type Strains, Phase III (KMG-III): the genomes of soil and plant-associated and newly described type strains.</title>
        <authorList>
            <person name="Whitman W."/>
        </authorList>
    </citation>
    <scope>NUCLEOTIDE SEQUENCE [LARGE SCALE GENOMIC DNA]</scope>
    <source>
        <strain evidence="3 4">CECT 8305</strain>
    </source>
</reference>
<dbReference type="PROSITE" id="PS00664">
    <property type="entry name" value="VINCULIN_2"/>
    <property type="match status" value="1"/>
</dbReference>
<name>A0A7W9UWN9_9ACTN</name>
<comment type="caution">
    <text evidence="3">The sequence shown here is derived from an EMBL/GenBank/DDBJ whole genome shotgun (WGS) entry which is preliminary data.</text>
</comment>
<dbReference type="GO" id="GO:0007155">
    <property type="term" value="P:cell adhesion"/>
    <property type="evidence" value="ECO:0007669"/>
    <property type="project" value="InterPro"/>
</dbReference>
<dbReference type="GO" id="GO:0015629">
    <property type="term" value="C:actin cytoskeleton"/>
    <property type="evidence" value="ECO:0007669"/>
    <property type="project" value="InterPro"/>
</dbReference>
<dbReference type="RefSeq" id="WP_184569290.1">
    <property type="nucleotide sequence ID" value="NZ_JACHJL010000002.1"/>
</dbReference>
<dbReference type="GO" id="GO:0005198">
    <property type="term" value="F:structural molecule activity"/>
    <property type="evidence" value="ECO:0007669"/>
    <property type="project" value="InterPro"/>
</dbReference>
<keyword evidence="4" id="KW-1185">Reference proteome</keyword>
<evidence type="ECO:0000313" key="4">
    <source>
        <dbReference type="Proteomes" id="UP000588098"/>
    </source>
</evidence>
<dbReference type="InterPro" id="IPR000633">
    <property type="entry name" value="Vinculin_CS"/>
</dbReference>
<evidence type="ECO:0008006" key="5">
    <source>
        <dbReference type="Google" id="ProtNLM"/>
    </source>
</evidence>
<protein>
    <recommendedName>
        <fullName evidence="5">Aminoglycoside phosphotransferase</fullName>
    </recommendedName>
</protein>
<accession>A0A7W9UWN9</accession>
<evidence type="ECO:0000313" key="3">
    <source>
        <dbReference type="EMBL" id="MBB5933993.1"/>
    </source>
</evidence>
<gene>
    <name evidence="3" type="ORF">FHS42_001019</name>
</gene>
<dbReference type="AlphaFoldDB" id="A0A7W9UWN9"/>
<dbReference type="InterPro" id="IPR011009">
    <property type="entry name" value="Kinase-like_dom_sf"/>
</dbReference>
<dbReference type="EMBL" id="JACHJL010000002">
    <property type="protein sequence ID" value="MBB5933993.1"/>
    <property type="molecule type" value="Genomic_DNA"/>
</dbReference>
<keyword evidence="1" id="KW-0472">Membrane</keyword>
<comment type="subcellular location">
    <subcellularLocation>
        <location evidence="2">Endomembrane system</location>
        <topology evidence="2">Peripheral membrane protein</topology>
        <orientation evidence="2">Cytoplasmic side</orientation>
    </subcellularLocation>
</comment>
<sequence length="304" mass="32825">MDTQLVTDILADICSNAGLPHPSRDPVRVWSLSGVERITFPDGTTAIYKYASEPFTSEERKLRAAGTANIPVPAVIGAIVRDDVLGMVIEDLGEPARDAVDADGIVAAVALHDAAPASMLPVLDDDALSALPALALGHLRRLQDKGRWAAGAGDTVGMLEALTDAAAKRAEGATTAPWGWVHSEFHPTSLHIGRDGWRLLDFARAFTGPGLLDLASWHGTVEPADPVRLRRFIQAYVAAGGHPSALAERGGLAPQAWALGWHRVWAIEWFMEQALRWINDPSKDEAYINVVRRHLTTAVRLLEP</sequence>
<dbReference type="SUPFAM" id="SSF56112">
    <property type="entry name" value="Protein kinase-like (PK-like)"/>
    <property type="match status" value="1"/>
</dbReference>
<proteinExistence type="predicted"/>